<keyword evidence="2" id="KW-1185">Reference proteome</keyword>
<evidence type="ECO:0000313" key="1">
    <source>
        <dbReference type="EMBL" id="GAA4437275.1"/>
    </source>
</evidence>
<comment type="caution">
    <text evidence="1">The sequence shown here is derived from an EMBL/GenBank/DDBJ whole genome shotgun (WGS) entry which is preliminary data.</text>
</comment>
<organism evidence="1 2">
    <name type="scientific">Ravibacter arvi</name>
    <dbReference type="NCBI Taxonomy" id="2051041"/>
    <lineage>
        <taxon>Bacteria</taxon>
        <taxon>Pseudomonadati</taxon>
        <taxon>Bacteroidota</taxon>
        <taxon>Cytophagia</taxon>
        <taxon>Cytophagales</taxon>
        <taxon>Spirosomataceae</taxon>
        <taxon>Ravibacter</taxon>
    </lineage>
</organism>
<reference evidence="2" key="1">
    <citation type="journal article" date="2019" name="Int. J. Syst. Evol. Microbiol.">
        <title>The Global Catalogue of Microorganisms (GCM) 10K type strain sequencing project: providing services to taxonomists for standard genome sequencing and annotation.</title>
        <authorList>
            <consortium name="The Broad Institute Genomics Platform"/>
            <consortium name="The Broad Institute Genome Sequencing Center for Infectious Disease"/>
            <person name="Wu L."/>
            <person name="Ma J."/>
        </authorList>
    </citation>
    <scope>NUCLEOTIDE SEQUENCE [LARGE SCALE GENOMIC DNA]</scope>
    <source>
        <strain evidence="2">JCM 31920</strain>
    </source>
</reference>
<dbReference type="Proteomes" id="UP001501508">
    <property type="component" value="Unassembled WGS sequence"/>
</dbReference>
<proteinExistence type="predicted"/>
<dbReference type="EMBL" id="BAABEY010000018">
    <property type="protein sequence ID" value="GAA4437275.1"/>
    <property type="molecule type" value="Genomic_DNA"/>
</dbReference>
<sequence length="110" mass="12651">MLELLGRMRYAGATPDIYVVTRFVMVSDQLRRLVYESGLLTDWVENPRTWPNERIGTVHTVQGREAEAVIVAQILGFLSYRYSNRLSHSKSSTDIMKTFRAKSGCRVLIR</sequence>
<gene>
    <name evidence="1" type="ORF">GCM10023091_16220</name>
</gene>
<evidence type="ECO:0000313" key="2">
    <source>
        <dbReference type="Proteomes" id="UP001501508"/>
    </source>
</evidence>
<protein>
    <submittedName>
        <fullName evidence="1">Uncharacterized protein</fullName>
    </submittedName>
</protein>
<accession>A0ABP8LXC3</accession>
<name>A0ABP8LXC3_9BACT</name>